<feature type="domain" description="HD" evidence="1">
    <location>
        <begin position="45"/>
        <end position="164"/>
    </location>
</feature>
<gene>
    <name evidence="2" type="ORF">SBF1_490016</name>
</gene>
<name>A0A2U3LFN0_9FIRM</name>
<accession>A0A2U3LFN0</accession>
<dbReference type="EMBL" id="OMOF01000434">
    <property type="protein sequence ID" value="SPF50747.1"/>
    <property type="molecule type" value="Genomic_DNA"/>
</dbReference>
<dbReference type="Gene3D" id="1.10.3210.10">
    <property type="entry name" value="Hypothetical protein af1432"/>
    <property type="match status" value="1"/>
</dbReference>
<sequence length="166" mass="19238">MFYRLYQFARAFFPQLDFTEIKWAKDTLSTEAYLLFLKQSRSEQRHALDVAQSIMNYKNTLSSSDFHNLLTAALLHDCGKSNVTIRLWHRVFIVLMQNMPQPIWSRLETSHTVFSLPIKISTQHATWGECLAQKAGLNPEICLLIREHHAPNTELGRILEKADNAH</sequence>
<dbReference type="InterPro" id="IPR006674">
    <property type="entry name" value="HD_domain"/>
</dbReference>
<organism evidence="2 3">
    <name type="scientific">Candidatus Desulfosporosinus infrequens</name>
    <dbReference type="NCBI Taxonomy" id="2043169"/>
    <lineage>
        <taxon>Bacteria</taxon>
        <taxon>Bacillati</taxon>
        <taxon>Bacillota</taxon>
        <taxon>Clostridia</taxon>
        <taxon>Eubacteriales</taxon>
        <taxon>Desulfitobacteriaceae</taxon>
        <taxon>Desulfosporosinus</taxon>
    </lineage>
</organism>
<dbReference type="Proteomes" id="UP000238916">
    <property type="component" value="Unassembled WGS sequence"/>
</dbReference>
<proteinExistence type="predicted"/>
<evidence type="ECO:0000313" key="3">
    <source>
        <dbReference type="Proteomes" id="UP000238916"/>
    </source>
</evidence>
<dbReference type="SUPFAM" id="SSF109604">
    <property type="entry name" value="HD-domain/PDEase-like"/>
    <property type="match status" value="1"/>
</dbReference>
<dbReference type="AlphaFoldDB" id="A0A2U3LFN0"/>
<reference evidence="3" key="1">
    <citation type="submission" date="2018-02" db="EMBL/GenBank/DDBJ databases">
        <authorList>
            <person name="Hausmann B."/>
        </authorList>
    </citation>
    <scope>NUCLEOTIDE SEQUENCE [LARGE SCALE GENOMIC DNA]</scope>
    <source>
        <strain evidence="3">Peat soil MAG SbF1</strain>
    </source>
</reference>
<evidence type="ECO:0000259" key="1">
    <source>
        <dbReference type="Pfam" id="PF01966"/>
    </source>
</evidence>
<evidence type="ECO:0000313" key="2">
    <source>
        <dbReference type="EMBL" id="SPF50747.1"/>
    </source>
</evidence>
<dbReference type="OrthoDB" id="68032at2"/>
<protein>
    <recommendedName>
        <fullName evidence="1">HD domain-containing protein</fullName>
    </recommendedName>
</protein>
<dbReference type="Pfam" id="PF01966">
    <property type="entry name" value="HD"/>
    <property type="match status" value="1"/>
</dbReference>